<dbReference type="AlphaFoldDB" id="A0A182N2J6"/>
<dbReference type="VEuPathDB" id="VectorBase:ADIR001854"/>
<evidence type="ECO:0000313" key="3">
    <source>
        <dbReference type="Proteomes" id="UP000075884"/>
    </source>
</evidence>
<protein>
    <submittedName>
        <fullName evidence="2">Uncharacterized protein</fullName>
    </submittedName>
</protein>
<dbReference type="Proteomes" id="UP000075884">
    <property type="component" value="Unassembled WGS sequence"/>
</dbReference>
<dbReference type="EnsemblMetazoa" id="ADIR001854-RA">
    <property type="protein sequence ID" value="ADIR001854-PA"/>
    <property type="gene ID" value="ADIR001854"/>
</dbReference>
<evidence type="ECO:0000256" key="1">
    <source>
        <dbReference type="SAM" id="MobiDB-lite"/>
    </source>
</evidence>
<feature type="region of interest" description="Disordered" evidence="1">
    <location>
        <begin position="1"/>
        <end position="40"/>
    </location>
</feature>
<proteinExistence type="predicted"/>
<reference evidence="3" key="1">
    <citation type="submission" date="2013-03" db="EMBL/GenBank/DDBJ databases">
        <title>The Genome Sequence of Anopheles dirus WRAIR2.</title>
        <authorList>
            <consortium name="The Broad Institute Genomics Platform"/>
            <person name="Neafsey D.E."/>
            <person name="Walton C."/>
            <person name="Walker B."/>
            <person name="Young S.K."/>
            <person name="Zeng Q."/>
            <person name="Gargeya S."/>
            <person name="Fitzgerald M."/>
            <person name="Haas B."/>
            <person name="Abouelleil A."/>
            <person name="Allen A.W."/>
            <person name="Alvarado L."/>
            <person name="Arachchi H.M."/>
            <person name="Berlin A.M."/>
            <person name="Chapman S.B."/>
            <person name="Gainer-Dewar J."/>
            <person name="Goldberg J."/>
            <person name="Griggs A."/>
            <person name="Gujja S."/>
            <person name="Hansen M."/>
            <person name="Howarth C."/>
            <person name="Imamovic A."/>
            <person name="Ireland A."/>
            <person name="Larimer J."/>
            <person name="McCowan C."/>
            <person name="Murphy C."/>
            <person name="Pearson M."/>
            <person name="Poon T.W."/>
            <person name="Priest M."/>
            <person name="Roberts A."/>
            <person name="Saif S."/>
            <person name="Shea T."/>
            <person name="Sisk P."/>
            <person name="Sykes S."/>
            <person name="Wortman J."/>
            <person name="Nusbaum C."/>
            <person name="Birren B."/>
        </authorList>
    </citation>
    <scope>NUCLEOTIDE SEQUENCE [LARGE SCALE GENOMIC DNA]</scope>
    <source>
        <strain evidence="3">WRAIR2</strain>
    </source>
</reference>
<accession>A0A182N2J6</accession>
<feature type="compositionally biased region" description="Polar residues" evidence="1">
    <location>
        <begin position="1"/>
        <end position="16"/>
    </location>
</feature>
<sequence>MNLNSSTALNDNNNKPLSWKGSRRSTSAPDDRAGSVRWAPLEPPPIEATWMLSMASAERSGTWSWCGRLSALDHPSVLRARAVTNQPGAVVVVVVIVRDRDLTGDLLHDLIVPQPLDFAGRWVAVVQADQLDVLTDGGVDPWRSDILVVQRLLTRYDQLIVGVGCPPAEQNRINLRSF</sequence>
<organism evidence="2 3">
    <name type="scientific">Anopheles dirus</name>
    <dbReference type="NCBI Taxonomy" id="7168"/>
    <lineage>
        <taxon>Eukaryota</taxon>
        <taxon>Metazoa</taxon>
        <taxon>Ecdysozoa</taxon>
        <taxon>Arthropoda</taxon>
        <taxon>Hexapoda</taxon>
        <taxon>Insecta</taxon>
        <taxon>Pterygota</taxon>
        <taxon>Neoptera</taxon>
        <taxon>Endopterygota</taxon>
        <taxon>Diptera</taxon>
        <taxon>Nematocera</taxon>
        <taxon>Culicoidea</taxon>
        <taxon>Culicidae</taxon>
        <taxon>Anophelinae</taxon>
        <taxon>Anopheles</taxon>
    </lineage>
</organism>
<name>A0A182N2J6_9DIPT</name>
<keyword evidence="3" id="KW-1185">Reference proteome</keyword>
<evidence type="ECO:0000313" key="2">
    <source>
        <dbReference type="EnsemblMetazoa" id="ADIR001854-PA"/>
    </source>
</evidence>
<reference evidence="2" key="2">
    <citation type="submission" date="2020-05" db="UniProtKB">
        <authorList>
            <consortium name="EnsemblMetazoa"/>
        </authorList>
    </citation>
    <scope>IDENTIFICATION</scope>
    <source>
        <strain evidence="2">WRAIR2</strain>
    </source>
</reference>